<comment type="caution">
    <text evidence="2">The sequence shown here is derived from an EMBL/GenBank/DDBJ whole genome shotgun (WGS) entry which is preliminary data.</text>
</comment>
<gene>
    <name evidence="2" type="ORF">MAIT1_00277</name>
</gene>
<dbReference type="InterPro" id="IPR011576">
    <property type="entry name" value="Pyridox_Oxase_N"/>
</dbReference>
<sequence length="194" mass="21021">MGALHPAISDAIRAFIEAQHLFFVATATAEGRINLSPKGMDSFRVMGANQAAFLNFTGSGNETAAHLLADANANQPSGGRITIMFCSFDAKPKILRLYGRGVAIHAEEAGWKESIALFPHFQTHPGVRQVIRIDVESVLESCGFAVPQYTYVAERDKLLTWAEKSGAEGVAAYQRKRNAISLDGLATRAETEPE</sequence>
<dbReference type="AlphaFoldDB" id="A0A1Y2K887"/>
<dbReference type="Pfam" id="PF01243">
    <property type="entry name" value="PNPOx_N"/>
    <property type="match status" value="1"/>
</dbReference>
<dbReference type="Gene3D" id="2.30.110.10">
    <property type="entry name" value="Electron Transport, Fmn-binding Protein, Chain A"/>
    <property type="match status" value="1"/>
</dbReference>
<dbReference type="Proteomes" id="UP000194003">
    <property type="component" value="Unassembled WGS sequence"/>
</dbReference>
<dbReference type="PANTHER" id="PTHR39336">
    <property type="entry name" value="PYRIDOXAMINE PHOSPHATE OXIDASE FAMILY PROTEIN (AFU_ORTHOLOGUE AFUA_6G11440)"/>
    <property type="match status" value="1"/>
</dbReference>
<evidence type="ECO:0000313" key="3">
    <source>
        <dbReference type="Proteomes" id="UP000194003"/>
    </source>
</evidence>
<evidence type="ECO:0000313" key="2">
    <source>
        <dbReference type="EMBL" id="OSM06849.1"/>
    </source>
</evidence>
<dbReference type="STRING" id="1434232.MAIT1_00277"/>
<proteinExistence type="predicted"/>
<dbReference type="RefSeq" id="WP_143814620.1">
    <property type="nucleotide sequence ID" value="NZ_LVJN01000015.1"/>
</dbReference>
<organism evidence="2 3">
    <name type="scientific">Magnetofaba australis IT-1</name>
    <dbReference type="NCBI Taxonomy" id="1434232"/>
    <lineage>
        <taxon>Bacteria</taxon>
        <taxon>Pseudomonadati</taxon>
        <taxon>Pseudomonadota</taxon>
        <taxon>Magnetococcia</taxon>
        <taxon>Magnetococcales</taxon>
        <taxon>Magnetococcaceae</taxon>
        <taxon>Magnetofaba</taxon>
    </lineage>
</organism>
<protein>
    <submittedName>
        <fullName evidence="2">Putative pyridoxamine 5'-phosphate oxidase-related FMN-binding protein</fullName>
    </submittedName>
</protein>
<dbReference type="OrthoDB" id="115989at2"/>
<dbReference type="EMBL" id="LVJN01000015">
    <property type="protein sequence ID" value="OSM06849.1"/>
    <property type="molecule type" value="Genomic_DNA"/>
</dbReference>
<feature type="domain" description="Pyridoxamine 5'-phosphate oxidase N-terminal" evidence="1">
    <location>
        <begin position="9"/>
        <end position="141"/>
    </location>
</feature>
<dbReference type="InterPro" id="IPR012349">
    <property type="entry name" value="Split_barrel_FMN-bd"/>
</dbReference>
<dbReference type="SUPFAM" id="SSF50475">
    <property type="entry name" value="FMN-binding split barrel"/>
    <property type="match status" value="1"/>
</dbReference>
<evidence type="ECO:0000259" key="1">
    <source>
        <dbReference type="Pfam" id="PF01243"/>
    </source>
</evidence>
<keyword evidence="3" id="KW-1185">Reference proteome</keyword>
<accession>A0A1Y2K887</accession>
<dbReference type="PANTHER" id="PTHR39336:SF1">
    <property type="entry name" value="PYRIDOXAMINE PHOSPHATE OXIDASE FAMILY PROTEIN (AFU_ORTHOLOGUE AFUA_6G11440)"/>
    <property type="match status" value="1"/>
</dbReference>
<reference evidence="2 3" key="1">
    <citation type="journal article" date="2016" name="BMC Genomics">
        <title>Combined genomic and structural analyses of a cultured magnetotactic bacterium reveals its niche adaptation to a dynamic environment.</title>
        <authorList>
            <person name="Araujo A.C."/>
            <person name="Morillo V."/>
            <person name="Cypriano J."/>
            <person name="Teixeira L.C."/>
            <person name="Leao P."/>
            <person name="Lyra S."/>
            <person name="Almeida L.G."/>
            <person name="Bazylinski D.A."/>
            <person name="Vasconcellos A.T."/>
            <person name="Abreu F."/>
            <person name="Lins U."/>
        </authorList>
    </citation>
    <scope>NUCLEOTIDE SEQUENCE [LARGE SCALE GENOMIC DNA]</scope>
    <source>
        <strain evidence="2 3">IT-1</strain>
    </source>
</reference>
<name>A0A1Y2K887_9PROT</name>